<accession>A0AAV0X4X4</accession>
<gene>
    <name evidence="1" type="ORF">MEUPH1_LOCUS17779</name>
    <name evidence="2" type="ORF">MEUPH1_LOCUS25473</name>
</gene>
<reference evidence="1 3" key="1">
    <citation type="submission" date="2023-01" db="EMBL/GenBank/DDBJ databases">
        <authorList>
            <person name="Whitehead M."/>
        </authorList>
    </citation>
    <scope>NUCLEOTIDE SEQUENCE [LARGE SCALE GENOMIC DNA]</scope>
</reference>
<proteinExistence type="predicted"/>
<comment type="caution">
    <text evidence="1">The sequence shown here is derived from an EMBL/GenBank/DDBJ whole genome shotgun (WGS) entry which is preliminary data.</text>
</comment>
<keyword evidence="3" id="KW-1185">Reference proteome</keyword>
<protein>
    <recommendedName>
        <fullName evidence="4">Protein ANTAGONIST OF LIKE HETEROCHROMATIN PROTEIN 1-like</fullName>
    </recommendedName>
</protein>
<evidence type="ECO:0008006" key="4">
    <source>
        <dbReference type="Google" id="ProtNLM"/>
    </source>
</evidence>
<name>A0AAV0X4X4_9HEMI</name>
<evidence type="ECO:0000313" key="3">
    <source>
        <dbReference type="Proteomes" id="UP001160148"/>
    </source>
</evidence>
<organism evidence="1 3">
    <name type="scientific">Macrosiphum euphorbiae</name>
    <name type="common">potato aphid</name>
    <dbReference type="NCBI Taxonomy" id="13131"/>
    <lineage>
        <taxon>Eukaryota</taxon>
        <taxon>Metazoa</taxon>
        <taxon>Ecdysozoa</taxon>
        <taxon>Arthropoda</taxon>
        <taxon>Hexapoda</taxon>
        <taxon>Insecta</taxon>
        <taxon>Pterygota</taxon>
        <taxon>Neoptera</taxon>
        <taxon>Paraneoptera</taxon>
        <taxon>Hemiptera</taxon>
        <taxon>Sternorrhyncha</taxon>
        <taxon>Aphidomorpha</taxon>
        <taxon>Aphidoidea</taxon>
        <taxon>Aphididae</taxon>
        <taxon>Macrosiphini</taxon>
        <taxon>Macrosiphum</taxon>
    </lineage>
</organism>
<dbReference type="EMBL" id="CARXXK010001004">
    <property type="protein sequence ID" value="CAI6371473.1"/>
    <property type="molecule type" value="Genomic_DNA"/>
</dbReference>
<evidence type="ECO:0000313" key="1">
    <source>
        <dbReference type="EMBL" id="CAI6362736.1"/>
    </source>
</evidence>
<dbReference type="EMBL" id="CARXXK010000003">
    <property type="protein sequence ID" value="CAI6362736.1"/>
    <property type="molecule type" value="Genomic_DNA"/>
</dbReference>
<dbReference type="AlphaFoldDB" id="A0AAV0X4X4"/>
<sequence>MDEMDLALYNLIEDDADEELLLLSLYFREESDDIYNERKREGCFNNLIQRRLIDNESKFKAYFRVSFELFNNILNYIKEDIRRPPSNRIKKPITPEEKLCVTLR</sequence>
<dbReference type="Proteomes" id="UP001160148">
    <property type="component" value="Unassembled WGS sequence"/>
</dbReference>
<evidence type="ECO:0000313" key="2">
    <source>
        <dbReference type="EMBL" id="CAI6371473.1"/>
    </source>
</evidence>